<feature type="transmembrane region" description="Helical" evidence="1">
    <location>
        <begin position="6"/>
        <end position="27"/>
    </location>
</feature>
<keyword evidence="1" id="KW-0472">Membrane</keyword>
<dbReference type="EMBL" id="GGEC01086600">
    <property type="protein sequence ID" value="MBX67084.1"/>
    <property type="molecule type" value="Transcribed_RNA"/>
</dbReference>
<organism evidence="2">
    <name type="scientific">Rhizophora mucronata</name>
    <name type="common">Asiatic mangrove</name>
    <dbReference type="NCBI Taxonomy" id="61149"/>
    <lineage>
        <taxon>Eukaryota</taxon>
        <taxon>Viridiplantae</taxon>
        <taxon>Streptophyta</taxon>
        <taxon>Embryophyta</taxon>
        <taxon>Tracheophyta</taxon>
        <taxon>Spermatophyta</taxon>
        <taxon>Magnoliopsida</taxon>
        <taxon>eudicotyledons</taxon>
        <taxon>Gunneridae</taxon>
        <taxon>Pentapetalae</taxon>
        <taxon>rosids</taxon>
        <taxon>fabids</taxon>
        <taxon>Malpighiales</taxon>
        <taxon>Rhizophoraceae</taxon>
        <taxon>Rhizophora</taxon>
    </lineage>
</organism>
<evidence type="ECO:0000313" key="2">
    <source>
        <dbReference type="EMBL" id="MBX67084.1"/>
    </source>
</evidence>
<feature type="transmembrane region" description="Helical" evidence="1">
    <location>
        <begin position="39"/>
        <end position="56"/>
    </location>
</feature>
<dbReference type="AlphaFoldDB" id="A0A2P2QJJ2"/>
<reference evidence="2" key="1">
    <citation type="submission" date="2018-02" db="EMBL/GenBank/DDBJ databases">
        <title>Rhizophora mucronata_Transcriptome.</title>
        <authorList>
            <person name="Meera S.P."/>
            <person name="Sreeshan A."/>
            <person name="Augustine A."/>
        </authorList>
    </citation>
    <scope>NUCLEOTIDE SEQUENCE</scope>
    <source>
        <tissue evidence="2">Leaf</tissue>
    </source>
</reference>
<keyword evidence="1" id="KW-1133">Transmembrane helix</keyword>
<name>A0A2P2QJJ2_RHIMU</name>
<keyword evidence="1" id="KW-0812">Transmembrane</keyword>
<protein>
    <submittedName>
        <fullName evidence="2">Uncharacterized protein</fullName>
    </submittedName>
</protein>
<proteinExistence type="predicted"/>
<sequence length="62" mass="6984">MWCIVSSLVIVGRVFVALVDHIIIRVLSASRTAQICGCYYLLLSHFFMFNILKFSVKVCSDG</sequence>
<evidence type="ECO:0000256" key="1">
    <source>
        <dbReference type="SAM" id="Phobius"/>
    </source>
</evidence>
<accession>A0A2P2QJJ2</accession>